<keyword evidence="1" id="KW-1133">Transmembrane helix</keyword>
<dbReference type="Proteomes" id="UP000767334">
    <property type="component" value="Unassembled WGS sequence"/>
</dbReference>
<feature type="transmembrane region" description="Helical" evidence="1">
    <location>
        <begin position="44"/>
        <end position="62"/>
    </location>
</feature>
<reference evidence="2 3" key="1">
    <citation type="journal article" date="2021" name="Sci. Rep.">
        <title>The distribution of antibiotic resistance genes in chicken gut microbiota commensals.</title>
        <authorList>
            <person name="Juricova H."/>
            <person name="Matiasovicova J."/>
            <person name="Kubasova T."/>
            <person name="Cejkova D."/>
            <person name="Rychlik I."/>
        </authorList>
    </citation>
    <scope>NUCLEOTIDE SEQUENCE [LARGE SCALE GENOMIC DNA]</scope>
    <source>
        <strain evidence="2 3">An435</strain>
    </source>
</reference>
<evidence type="ECO:0000313" key="2">
    <source>
        <dbReference type="EMBL" id="MBM6819407.1"/>
    </source>
</evidence>
<keyword evidence="1" id="KW-0472">Membrane</keyword>
<keyword evidence="1" id="KW-0812">Transmembrane</keyword>
<keyword evidence="3" id="KW-1185">Reference proteome</keyword>
<evidence type="ECO:0000313" key="3">
    <source>
        <dbReference type="Proteomes" id="UP000767334"/>
    </source>
</evidence>
<protein>
    <recommendedName>
        <fullName evidence="4">DUF3139 domain-containing protein</fullName>
    </recommendedName>
</protein>
<sequence>MEEVLEQFIECDKSKTVSNILKGLSMVFVVFLAFFLTLSLLASVVMGIIALGLFILSFLVYVEYEYEIFNDTITISKIYNESRRKVAKVISLSDVRKAYENNKSNIKGKEKKVYYNSNIKGLSVYTFELNDNTSVELALNDKLKRRVGIVYAQKIIRQF</sequence>
<evidence type="ECO:0008006" key="4">
    <source>
        <dbReference type="Google" id="ProtNLM"/>
    </source>
</evidence>
<accession>A0ABS2FHB9</accession>
<comment type="caution">
    <text evidence="2">The sequence shown here is derived from an EMBL/GenBank/DDBJ whole genome shotgun (WGS) entry which is preliminary data.</text>
</comment>
<proteinExistence type="predicted"/>
<dbReference type="EMBL" id="JACJLL010000045">
    <property type="protein sequence ID" value="MBM6819407.1"/>
    <property type="molecule type" value="Genomic_DNA"/>
</dbReference>
<organism evidence="2 3">
    <name type="scientific">Clostridium saudiense</name>
    <dbReference type="NCBI Taxonomy" id="1414720"/>
    <lineage>
        <taxon>Bacteria</taxon>
        <taxon>Bacillati</taxon>
        <taxon>Bacillota</taxon>
        <taxon>Clostridia</taxon>
        <taxon>Eubacteriales</taxon>
        <taxon>Clostridiaceae</taxon>
        <taxon>Clostridium</taxon>
    </lineage>
</organism>
<dbReference type="RefSeq" id="WP_204572273.1">
    <property type="nucleotide sequence ID" value="NZ_JACJLL010000045.1"/>
</dbReference>
<evidence type="ECO:0000256" key="1">
    <source>
        <dbReference type="SAM" id="Phobius"/>
    </source>
</evidence>
<feature type="transmembrane region" description="Helical" evidence="1">
    <location>
        <begin position="20"/>
        <end position="38"/>
    </location>
</feature>
<name>A0ABS2FHB9_9CLOT</name>
<gene>
    <name evidence="2" type="ORF">H6A19_08660</name>
</gene>